<evidence type="ECO:0000313" key="2">
    <source>
        <dbReference type="EMBL" id="GCC26761.1"/>
    </source>
</evidence>
<keyword evidence="3" id="KW-1185">Reference proteome</keyword>
<dbReference type="InterPro" id="IPR036034">
    <property type="entry name" value="PDZ_sf"/>
</dbReference>
<organism evidence="2 3">
    <name type="scientific">Chiloscyllium punctatum</name>
    <name type="common">Brownbanded bambooshark</name>
    <name type="synonym">Hemiscyllium punctatum</name>
    <dbReference type="NCBI Taxonomy" id="137246"/>
    <lineage>
        <taxon>Eukaryota</taxon>
        <taxon>Metazoa</taxon>
        <taxon>Chordata</taxon>
        <taxon>Craniata</taxon>
        <taxon>Vertebrata</taxon>
        <taxon>Chondrichthyes</taxon>
        <taxon>Elasmobranchii</taxon>
        <taxon>Galeomorphii</taxon>
        <taxon>Galeoidea</taxon>
        <taxon>Orectolobiformes</taxon>
        <taxon>Hemiscylliidae</taxon>
        <taxon>Chiloscyllium</taxon>
    </lineage>
</organism>
<sequence>MGGVTEEPLWGHWGENGETKSLTIVLHRENDTLGFNIIGGRPNPESEEDSPSEGIYVSKVMEKGPADRADGLEVHDRIIEEAGAQLYSQKEFPLGDGEGSILLCFVSGIFSLAAAGQL</sequence>
<dbReference type="AlphaFoldDB" id="A0A401S8P3"/>
<feature type="domain" description="PDZ" evidence="1">
    <location>
        <begin position="23"/>
        <end position="86"/>
    </location>
</feature>
<dbReference type="SUPFAM" id="SSF50156">
    <property type="entry name" value="PDZ domain-like"/>
    <property type="match status" value="1"/>
</dbReference>
<name>A0A401S8P3_CHIPU</name>
<dbReference type="Pfam" id="PF00595">
    <property type="entry name" value="PDZ"/>
    <property type="match status" value="1"/>
</dbReference>
<reference evidence="2 3" key="1">
    <citation type="journal article" date="2018" name="Nat. Ecol. Evol.">
        <title>Shark genomes provide insights into elasmobranch evolution and the origin of vertebrates.</title>
        <authorList>
            <person name="Hara Y"/>
            <person name="Yamaguchi K"/>
            <person name="Onimaru K"/>
            <person name="Kadota M"/>
            <person name="Koyanagi M"/>
            <person name="Keeley SD"/>
            <person name="Tatsumi K"/>
            <person name="Tanaka K"/>
            <person name="Motone F"/>
            <person name="Kageyama Y"/>
            <person name="Nozu R"/>
            <person name="Adachi N"/>
            <person name="Nishimura O"/>
            <person name="Nakagawa R"/>
            <person name="Tanegashima C"/>
            <person name="Kiyatake I"/>
            <person name="Matsumoto R"/>
            <person name="Murakumo K"/>
            <person name="Nishida K"/>
            <person name="Terakita A"/>
            <person name="Kuratani S"/>
            <person name="Sato K"/>
            <person name="Hyodo S Kuraku.S."/>
        </authorList>
    </citation>
    <scope>NUCLEOTIDE SEQUENCE [LARGE SCALE GENOMIC DNA]</scope>
</reference>
<gene>
    <name evidence="2" type="ORF">chiPu_0005181</name>
</gene>
<comment type="caution">
    <text evidence="2">The sequence shown here is derived from an EMBL/GenBank/DDBJ whole genome shotgun (WGS) entry which is preliminary data.</text>
</comment>
<proteinExistence type="predicted"/>
<dbReference type="STRING" id="137246.A0A401S8P3"/>
<dbReference type="OrthoDB" id="6270329at2759"/>
<accession>A0A401S8P3</accession>
<evidence type="ECO:0000313" key="3">
    <source>
        <dbReference type="Proteomes" id="UP000287033"/>
    </source>
</evidence>
<protein>
    <recommendedName>
        <fullName evidence="1">PDZ domain-containing protein</fullName>
    </recommendedName>
</protein>
<dbReference type="Gene3D" id="2.30.42.10">
    <property type="match status" value="1"/>
</dbReference>
<evidence type="ECO:0000259" key="1">
    <source>
        <dbReference type="PROSITE" id="PS50106"/>
    </source>
</evidence>
<dbReference type="InterPro" id="IPR001478">
    <property type="entry name" value="PDZ"/>
</dbReference>
<dbReference type="Proteomes" id="UP000287033">
    <property type="component" value="Unassembled WGS sequence"/>
</dbReference>
<dbReference type="EMBL" id="BEZZ01000137">
    <property type="protein sequence ID" value="GCC26761.1"/>
    <property type="molecule type" value="Genomic_DNA"/>
</dbReference>
<dbReference type="PROSITE" id="PS50106">
    <property type="entry name" value="PDZ"/>
    <property type="match status" value="1"/>
</dbReference>